<evidence type="ECO:0000313" key="3">
    <source>
        <dbReference type="Proteomes" id="UP001365128"/>
    </source>
</evidence>
<evidence type="ECO:0000256" key="1">
    <source>
        <dbReference type="SAM" id="MobiDB-lite"/>
    </source>
</evidence>
<feature type="compositionally biased region" description="Acidic residues" evidence="1">
    <location>
        <begin position="51"/>
        <end position="65"/>
    </location>
</feature>
<reference evidence="2 3" key="1">
    <citation type="submission" date="2024-04" db="EMBL/GenBank/DDBJ databases">
        <title>Phyllosticta paracitricarpa is synonymous to the EU quarantine fungus P. citricarpa based on phylogenomic analyses.</title>
        <authorList>
            <consortium name="Lawrence Berkeley National Laboratory"/>
            <person name="Van Ingen-Buijs V.A."/>
            <person name="Van Westerhoven A.C."/>
            <person name="Haridas S."/>
            <person name="Skiadas P."/>
            <person name="Martin F."/>
            <person name="Groenewald J.Z."/>
            <person name="Crous P.W."/>
            <person name="Seidl M.F."/>
        </authorList>
    </citation>
    <scope>NUCLEOTIDE SEQUENCE [LARGE SCALE GENOMIC DNA]</scope>
    <source>
        <strain evidence="2 3">CBS 122670</strain>
    </source>
</reference>
<name>A0ABR1MNK9_9PEZI</name>
<feature type="compositionally biased region" description="Pro residues" evidence="1">
    <location>
        <begin position="192"/>
        <end position="208"/>
    </location>
</feature>
<evidence type="ECO:0000313" key="2">
    <source>
        <dbReference type="EMBL" id="KAK7554593.1"/>
    </source>
</evidence>
<feature type="region of interest" description="Disordered" evidence="1">
    <location>
        <begin position="1"/>
        <end position="72"/>
    </location>
</feature>
<dbReference type="EMBL" id="JBBPDW010000003">
    <property type="protein sequence ID" value="KAK7554593.1"/>
    <property type="molecule type" value="Genomic_DNA"/>
</dbReference>
<comment type="caution">
    <text evidence="2">The sequence shown here is derived from an EMBL/GenBank/DDBJ whole genome shotgun (WGS) entry which is preliminary data.</text>
</comment>
<proteinExistence type="predicted"/>
<dbReference type="Proteomes" id="UP001365128">
    <property type="component" value="Unassembled WGS sequence"/>
</dbReference>
<organism evidence="2 3">
    <name type="scientific">Phyllosticta citricarpa</name>
    <dbReference type="NCBI Taxonomy" id="55181"/>
    <lineage>
        <taxon>Eukaryota</taxon>
        <taxon>Fungi</taxon>
        <taxon>Dikarya</taxon>
        <taxon>Ascomycota</taxon>
        <taxon>Pezizomycotina</taxon>
        <taxon>Dothideomycetes</taxon>
        <taxon>Dothideomycetes incertae sedis</taxon>
        <taxon>Botryosphaeriales</taxon>
        <taxon>Phyllostictaceae</taxon>
        <taxon>Phyllosticta</taxon>
    </lineage>
</organism>
<feature type="region of interest" description="Disordered" evidence="1">
    <location>
        <begin position="192"/>
        <end position="225"/>
    </location>
</feature>
<accession>A0ABR1MNK9</accession>
<gene>
    <name evidence="2" type="ORF">IWX46DRAFT_663537</name>
</gene>
<keyword evidence="3" id="KW-1185">Reference proteome</keyword>
<sequence length="225" mass="24616">MMNMPRMPVLETTENKESQEMQVDDEVQGSQGFSTEAEPPIPETFAIYDNGGDEDEDEDEDEEASPAEPQPREHVYVVGSVHEQADAVEPQRHDPAVLANYQGVFDRWYSTYHSFVPHATVTRYLDFNPRPLPLSLTLAPLLSPRRSPHAGSWPRPAAARTDPTMPMQMPPPMALVASLFVLPHCPNPMVPRALLPPSPSPPPPPPPDEGGDGDACRCGCGGAPH</sequence>
<protein>
    <submittedName>
        <fullName evidence="2">Uncharacterized protein</fullName>
    </submittedName>
</protein>